<protein>
    <submittedName>
        <fullName evidence="2">Uncharacterized protein</fullName>
    </submittedName>
</protein>
<evidence type="ECO:0000256" key="1">
    <source>
        <dbReference type="SAM" id="MobiDB-lite"/>
    </source>
</evidence>
<evidence type="ECO:0000313" key="2">
    <source>
        <dbReference type="EMBL" id="OWZ18008.1"/>
    </source>
</evidence>
<proteinExistence type="predicted"/>
<reference evidence="3" key="1">
    <citation type="submission" date="2017-03" db="EMBL/GenBank/DDBJ databases">
        <title>Phytopthora megakarya and P. palmivora, two closely related causual agents of cacao black pod achieved similar genome size and gene model numbers by different mechanisms.</title>
        <authorList>
            <person name="Ali S."/>
            <person name="Shao J."/>
            <person name="Larry D.J."/>
            <person name="Kronmiller B."/>
            <person name="Shen D."/>
            <person name="Strem M.D."/>
            <person name="Melnick R.L."/>
            <person name="Guiltinan M.J."/>
            <person name="Tyler B.M."/>
            <person name="Meinhardt L.W."/>
            <person name="Bailey B.A."/>
        </authorList>
    </citation>
    <scope>NUCLEOTIDE SEQUENCE [LARGE SCALE GENOMIC DNA]</scope>
    <source>
        <strain evidence="3">zdho120</strain>
    </source>
</reference>
<evidence type="ECO:0000313" key="3">
    <source>
        <dbReference type="Proteomes" id="UP000198211"/>
    </source>
</evidence>
<feature type="region of interest" description="Disordered" evidence="1">
    <location>
        <begin position="60"/>
        <end position="99"/>
    </location>
</feature>
<organism evidence="2 3">
    <name type="scientific">Phytophthora megakarya</name>
    <dbReference type="NCBI Taxonomy" id="4795"/>
    <lineage>
        <taxon>Eukaryota</taxon>
        <taxon>Sar</taxon>
        <taxon>Stramenopiles</taxon>
        <taxon>Oomycota</taxon>
        <taxon>Peronosporomycetes</taxon>
        <taxon>Peronosporales</taxon>
        <taxon>Peronosporaceae</taxon>
        <taxon>Phytophthora</taxon>
    </lineage>
</organism>
<gene>
    <name evidence="2" type="ORF">PHMEG_0007967</name>
</gene>
<keyword evidence="3" id="KW-1185">Reference proteome</keyword>
<sequence>MLAEFMEPTFEEKIRNRLLTIKQTGGYIGYVGKFKELNRVVRTDDHTAMSGLSDIEIKRKKPNDLNSANQEEFRGRELHEKLQSPKSKMKTDSKVKANV</sequence>
<dbReference type="AlphaFoldDB" id="A0A225WL77"/>
<dbReference type="EMBL" id="NBNE01000656">
    <property type="protein sequence ID" value="OWZ18008.1"/>
    <property type="molecule type" value="Genomic_DNA"/>
</dbReference>
<dbReference type="OrthoDB" id="5311529at2759"/>
<accession>A0A225WL77</accession>
<dbReference type="Proteomes" id="UP000198211">
    <property type="component" value="Unassembled WGS sequence"/>
</dbReference>
<comment type="caution">
    <text evidence="2">The sequence shown here is derived from an EMBL/GenBank/DDBJ whole genome shotgun (WGS) entry which is preliminary data.</text>
</comment>
<feature type="compositionally biased region" description="Basic and acidic residues" evidence="1">
    <location>
        <begin position="71"/>
        <end position="99"/>
    </location>
</feature>
<name>A0A225WL77_9STRA</name>